<evidence type="ECO:0000313" key="7">
    <source>
        <dbReference type="Proteomes" id="UP000694620"/>
    </source>
</evidence>
<keyword evidence="4" id="KW-0472">Membrane</keyword>
<keyword evidence="7" id="KW-1185">Reference proteome</keyword>
<name>A0A8C4SSL0_ERPCA</name>
<dbReference type="GO" id="GO:0030246">
    <property type="term" value="F:carbohydrate binding"/>
    <property type="evidence" value="ECO:0007669"/>
    <property type="project" value="UniProtKB-KW"/>
</dbReference>
<keyword evidence="1" id="KW-0430">Lectin</keyword>
<reference evidence="6" key="2">
    <citation type="submission" date="2025-08" db="UniProtKB">
        <authorList>
            <consortium name="Ensembl"/>
        </authorList>
    </citation>
    <scope>IDENTIFICATION</scope>
</reference>
<proteinExistence type="predicted"/>
<dbReference type="PANTHER" id="PTHR22803">
    <property type="entry name" value="MANNOSE, PHOSPHOLIPASE, LECTIN RECEPTOR RELATED"/>
    <property type="match status" value="1"/>
</dbReference>
<dbReference type="InterPro" id="IPR016186">
    <property type="entry name" value="C-type_lectin-like/link_sf"/>
</dbReference>
<evidence type="ECO:0000256" key="3">
    <source>
        <dbReference type="SAM" id="MobiDB-lite"/>
    </source>
</evidence>
<evidence type="ECO:0000256" key="1">
    <source>
        <dbReference type="ARBA" id="ARBA00022734"/>
    </source>
</evidence>
<dbReference type="SUPFAM" id="SSF56436">
    <property type="entry name" value="C-type lectin-like"/>
    <property type="match status" value="1"/>
</dbReference>
<keyword evidence="2" id="KW-0175">Coiled coil</keyword>
<evidence type="ECO:0000259" key="5">
    <source>
        <dbReference type="PROSITE" id="PS50041"/>
    </source>
</evidence>
<gene>
    <name evidence="6" type="primary">LOC114667402</name>
</gene>
<dbReference type="InterPro" id="IPR001304">
    <property type="entry name" value="C-type_lectin-like"/>
</dbReference>
<keyword evidence="4" id="KW-0812">Transmembrane</keyword>
<feature type="transmembrane region" description="Helical" evidence="4">
    <location>
        <begin position="52"/>
        <end position="75"/>
    </location>
</feature>
<evidence type="ECO:0000256" key="2">
    <source>
        <dbReference type="SAM" id="Coils"/>
    </source>
</evidence>
<protein>
    <submittedName>
        <fullName evidence="6">Hepatic lectin-like</fullName>
    </submittedName>
</protein>
<keyword evidence="4" id="KW-1133">Transmembrane helix</keyword>
<dbReference type="SMART" id="SM00034">
    <property type="entry name" value="CLECT"/>
    <property type="match status" value="1"/>
</dbReference>
<sequence>MDTDALESKGPPSQRTTGKGAGPVQERAGAESSRLLQLRSARRLVGRGSPLIYCDVSAVFLFLNFISLNGLLFALPGAPLKLRCPVRPLYVVGGGSAILWIVVLCLHVTKSSEMSAKFELLRAEEAKIKENFSHFDVGSMKATIQELQGKDPEVTAKFRKLESDLKEQLSNMSSQLDDLQRAATEMSSKIRKVESDLKDVAARSHWSDFDGHKYYFSTKRNSWAFAHDACANVSSYLVVITSDLEKAFISNHILEKSWVGLNDLDKESVWKWITGEPMDKRFWEPGEPNNAGNEDCGELTKNGRINDILCTELRLWVCEKEGAAEEGKGLTGDLGNK</sequence>
<feature type="domain" description="C-type lectin" evidence="5">
    <location>
        <begin position="209"/>
        <end position="319"/>
    </location>
</feature>
<dbReference type="GeneTree" id="ENSGT00940000164508"/>
<evidence type="ECO:0000313" key="6">
    <source>
        <dbReference type="Ensembl" id="ENSECRP00000021475.1"/>
    </source>
</evidence>
<feature type="transmembrane region" description="Helical" evidence="4">
    <location>
        <begin position="87"/>
        <end position="108"/>
    </location>
</feature>
<dbReference type="Proteomes" id="UP000694620">
    <property type="component" value="Chromosome 17"/>
</dbReference>
<dbReference type="Gene3D" id="3.10.100.10">
    <property type="entry name" value="Mannose-Binding Protein A, subunit A"/>
    <property type="match status" value="1"/>
</dbReference>
<evidence type="ECO:0000256" key="4">
    <source>
        <dbReference type="SAM" id="Phobius"/>
    </source>
</evidence>
<dbReference type="PROSITE" id="PS50041">
    <property type="entry name" value="C_TYPE_LECTIN_2"/>
    <property type="match status" value="1"/>
</dbReference>
<organism evidence="6 7">
    <name type="scientific">Erpetoichthys calabaricus</name>
    <name type="common">Rope fish</name>
    <name type="synonym">Calamoichthys calabaricus</name>
    <dbReference type="NCBI Taxonomy" id="27687"/>
    <lineage>
        <taxon>Eukaryota</taxon>
        <taxon>Metazoa</taxon>
        <taxon>Chordata</taxon>
        <taxon>Craniata</taxon>
        <taxon>Vertebrata</taxon>
        <taxon>Euteleostomi</taxon>
        <taxon>Actinopterygii</taxon>
        <taxon>Polypteriformes</taxon>
        <taxon>Polypteridae</taxon>
        <taxon>Erpetoichthys</taxon>
    </lineage>
</organism>
<dbReference type="Ensembl" id="ENSECRT00000021942.1">
    <property type="protein sequence ID" value="ENSECRP00000021475.1"/>
    <property type="gene ID" value="ENSECRG00000014491.1"/>
</dbReference>
<reference evidence="6" key="1">
    <citation type="submission" date="2021-06" db="EMBL/GenBank/DDBJ databases">
        <authorList>
            <consortium name="Wellcome Sanger Institute Data Sharing"/>
        </authorList>
    </citation>
    <scope>NUCLEOTIDE SEQUENCE [LARGE SCALE GENOMIC DNA]</scope>
</reference>
<dbReference type="InterPro" id="IPR016187">
    <property type="entry name" value="CTDL_fold"/>
</dbReference>
<dbReference type="CDD" id="cd03590">
    <property type="entry name" value="CLECT_DC-SIGN_like"/>
    <property type="match status" value="1"/>
</dbReference>
<accession>A0A8C4SSL0</accession>
<dbReference type="AlphaFoldDB" id="A0A8C4SSL0"/>
<dbReference type="InterPro" id="IPR033989">
    <property type="entry name" value="CD209-like_CTLD"/>
</dbReference>
<reference evidence="6" key="3">
    <citation type="submission" date="2025-09" db="UniProtKB">
        <authorList>
            <consortium name="Ensembl"/>
        </authorList>
    </citation>
    <scope>IDENTIFICATION</scope>
</reference>
<feature type="region of interest" description="Disordered" evidence="3">
    <location>
        <begin position="1"/>
        <end position="32"/>
    </location>
</feature>
<feature type="coiled-coil region" evidence="2">
    <location>
        <begin position="162"/>
        <end position="196"/>
    </location>
</feature>
<dbReference type="InterPro" id="IPR050111">
    <property type="entry name" value="C-type_lectin/snaclec_domain"/>
</dbReference>
<dbReference type="Pfam" id="PF00059">
    <property type="entry name" value="Lectin_C"/>
    <property type="match status" value="1"/>
</dbReference>